<dbReference type="InterPro" id="IPR013083">
    <property type="entry name" value="Znf_RING/FYVE/PHD"/>
</dbReference>
<name>A0AAD8FMX1_ACIOX</name>
<protein>
    <submittedName>
        <fullName evidence="10">E3 ubiquitin-protein ligase TRIM11-like</fullName>
    </submittedName>
</protein>
<reference evidence="10" key="1">
    <citation type="submission" date="2022-02" db="EMBL/GenBank/DDBJ databases">
        <title>Atlantic sturgeon de novo genome assembly.</title>
        <authorList>
            <person name="Stock M."/>
            <person name="Klopp C."/>
            <person name="Guiguen Y."/>
            <person name="Cabau C."/>
            <person name="Parinello H."/>
            <person name="Santidrian Yebra-Pimentel E."/>
            <person name="Kuhl H."/>
            <person name="Dirks R.P."/>
            <person name="Guessner J."/>
            <person name="Wuertz S."/>
            <person name="Du K."/>
            <person name="Schartl M."/>
        </authorList>
    </citation>
    <scope>NUCLEOTIDE SEQUENCE</scope>
    <source>
        <strain evidence="10">STURGEONOMICS-FGT-2020</strain>
        <tissue evidence="10">Whole blood</tissue>
    </source>
</reference>
<comment type="caution">
    <text evidence="10">The sequence shown here is derived from an EMBL/GenBank/DDBJ whole genome shotgun (WGS) entry which is preliminary data.</text>
</comment>
<evidence type="ECO:0000256" key="6">
    <source>
        <dbReference type="PROSITE-ProRule" id="PRU00175"/>
    </source>
</evidence>
<evidence type="ECO:0000256" key="4">
    <source>
        <dbReference type="ARBA" id="ARBA00022833"/>
    </source>
</evidence>
<evidence type="ECO:0000259" key="8">
    <source>
        <dbReference type="PROSITE" id="PS50089"/>
    </source>
</evidence>
<evidence type="ECO:0000259" key="9">
    <source>
        <dbReference type="PROSITE" id="PS50188"/>
    </source>
</evidence>
<dbReference type="Pfam" id="PF00643">
    <property type="entry name" value="zf-B_box"/>
    <property type="match status" value="1"/>
</dbReference>
<dbReference type="SMART" id="SM00589">
    <property type="entry name" value="PRY"/>
    <property type="match status" value="1"/>
</dbReference>
<dbReference type="GO" id="GO:0005737">
    <property type="term" value="C:cytoplasm"/>
    <property type="evidence" value="ECO:0007669"/>
    <property type="project" value="UniProtKB-ARBA"/>
</dbReference>
<evidence type="ECO:0000256" key="1">
    <source>
        <dbReference type="ARBA" id="ARBA00022588"/>
    </source>
</evidence>
<dbReference type="Pfam" id="PF13445">
    <property type="entry name" value="zf-RING_UBOX"/>
    <property type="match status" value="1"/>
</dbReference>
<evidence type="ECO:0000313" key="10">
    <source>
        <dbReference type="EMBL" id="KAK1139257.1"/>
    </source>
</evidence>
<organism evidence="10 11">
    <name type="scientific">Acipenser oxyrinchus oxyrinchus</name>
    <dbReference type="NCBI Taxonomy" id="40147"/>
    <lineage>
        <taxon>Eukaryota</taxon>
        <taxon>Metazoa</taxon>
        <taxon>Chordata</taxon>
        <taxon>Craniata</taxon>
        <taxon>Vertebrata</taxon>
        <taxon>Euteleostomi</taxon>
        <taxon>Actinopterygii</taxon>
        <taxon>Chondrostei</taxon>
        <taxon>Acipenseriformes</taxon>
        <taxon>Acipenseridae</taxon>
        <taxon>Acipenser</taxon>
    </lineage>
</organism>
<keyword evidence="3 6" id="KW-0863">Zinc-finger</keyword>
<evidence type="ECO:0000256" key="7">
    <source>
        <dbReference type="SAM" id="MobiDB-lite"/>
    </source>
</evidence>
<feature type="compositionally biased region" description="Basic and acidic residues" evidence="7">
    <location>
        <begin position="118"/>
        <end position="127"/>
    </location>
</feature>
<dbReference type="AlphaFoldDB" id="A0AAD8FMX1"/>
<dbReference type="InterPro" id="IPR013320">
    <property type="entry name" value="ConA-like_dom_sf"/>
</dbReference>
<evidence type="ECO:0000256" key="2">
    <source>
        <dbReference type="ARBA" id="ARBA00022723"/>
    </source>
</evidence>
<dbReference type="InterPro" id="IPR003879">
    <property type="entry name" value="Butyrophylin_SPRY"/>
</dbReference>
<dbReference type="GO" id="GO:0045087">
    <property type="term" value="P:innate immune response"/>
    <property type="evidence" value="ECO:0007669"/>
    <property type="project" value="UniProtKB-KW"/>
</dbReference>
<dbReference type="InterPro" id="IPR001870">
    <property type="entry name" value="B30.2/SPRY"/>
</dbReference>
<keyword evidence="4" id="KW-0862">Zinc</keyword>
<dbReference type="SMART" id="SM00184">
    <property type="entry name" value="RING"/>
    <property type="match status" value="1"/>
</dbReference>
<evidence type="ECO:0000256" key="5">
    <source>
        <dbReference type="ARBA" id="ARBA00022859"/>
    </source>
</evidence>
<dbReference type="Pfam" id="PF13765">
    <property type="entry name" value="PRY"/>
    <property type="match status" value="1"/>
</dbReference>
<dbReference type="Gene3D" id="3.30.40.10">
    <property type="entry name" value="Zinc/RING finger domain, C3HC4 (zinc finger)"/>
    <property type="match status" value="1"/>
</dbReference>
<keyword evidence="1" id="KW-0399">Innate immunity</keyword>
<sequence length="564" mass="63065">MSVSAASLSAAASACAAAADLEAELNCSVCLSIYRDPVALHCGHNFCRECLDKVWENQATGRGYSCPDCRAEYTQRPELQRNLKLSNIVERFQASRGSPNPLRCDSLPSTGGSQEGGEPMREGHPEENGSLMKAARIGCLKHGRPWVSYCRQDSVCLCEMCLTSHKGHRMQALETAVAERKTTLVEEIGRLERAREVLESTAHWLRRARAELKADRSRLREQVSGLFAEIQALIRAEELGILESIEAEERLQNSNLEARIGETESKREATDNLLREAHELKLEDSCEFLESIQKTLDRLLRADVHVKPCKVHKRQLDRKTVSQAGKQANGFVRALGQQIHGQLAMCQEALIQMEPPSRHSAKTDSSPRNSTDERDQCACLTLDANTVHCNLSLSEDLRCAEWAEQRLPYPAHPERFRLHPQVLCAQGFTTGRHYWEVEVGGSKKWEVGATCKGPGQAWVDSCISWVLRWDGRQLQAFQGSSRFSSPSLRAVREAPRRLRVKLDCKRGTLSFHTAEEGKALNATDNCLAAAQESGTLLYTFNIELNGPVYPGFYLEHSMVRLLQT</sequence>
<dbReference type="GO" id="GO:0008270">
    <property type="term" value="F:zinc ion binding"/>
    <property type="evidence" value="ECO:0007669"/>
    <property type="project" value="UniProtKB-KW"/>
</dbReference>
<keyword evidence="2" id="KW-0479">Metal-binding</keyword>
<dbReference type="InterPro" id="IPR043136">
    <property type="entry name" value="B30.2/SPRY_sf"/>
</dbReference>
<dbReference type="InterPro" id="IPR003877">
    <property type="entry name" value="SPRY_dom"/>
</dbReference>
<dbReference type="InterPro" id="IPR006574">
    <property type="entry name" value="PRY"/>
</dbReference>
<accession>A0AAD8FMX1</accession>
<dbReference type="PROSITE" id="PS00518">
    <property type="entry name" value="ZF_RING_1"/>
    <property type="match status" value="1"/>
</dbReference>
<dbReference type="Gene3D" id="2.60.120.920">
    <property type="match status" value="1"/>
</dbReference>
<feature type="domain" description="B30.2/SPRY" evidence="9">
    <location>
        <begin position="360"/>
        <end position="564"/>
    </location>
</feature>
<dbReference type="InterPro" id="IPR027370">
    <property type="entry name" value="Znf-RING_euk"/>
</dbReference>
<feature type="region of interest" description="Disordered" evidence="7">
    <location>
        <begin position="95"/>
        <end position="127"/>
    </location>
</feature>
<proteinExistence type="predicted"/>
<dbReference type="SUPFAM" id="SSF57850">
    <property type="entry name" value="RING/U-box"/>
    <property type="match status" value="1"/>
</dbReference>
<feature type="domain" description="RING-type" evidence="8">
    <location>
        <begin position="27"/>
        <end position="70"/>
    </location>
</feature>
<dbReference type="InterPro" id="IPR017907">
    <property type="entry name" value="Znf_RING_CS"/>
</dbReference>
<keyword evidence="11" id="KW-1185">Reference proteome</keyword>
<dbReference type="PRINTS" id="PR01407">
    <property type="entry name" value="BUTYPHLNCDUF"/>
</dbReference>
<dbReference type="Pfam" id="PF00622">
    <property type="entry name" value="SPRY"/>
    <property type="match status" value="1"/>
</dbReference>
<dbReference type="Gene3D" id="3.30.160.60">
    <property type="entry name" value="Classic Zinc Finger"/>
    <property type="match status" value="1"/>
</dbReference>
<gene>
    <name evidence="10" type="primary">TRIM27</name>
    <name evidence="10" type="ORF">AOXY_G37626</name>
</gene>
<dbReference type="InterPro" id="IPR001841">
    <property type="entry name" value="Znf_RING"/>
</dbReference>
<keyword evidence="5" id="KW-0391">Immunity</keyword>
<dbReference type="InterPro" id="IPR051051">
    <property type="entry name" value="E3_ubiq-ligase_TRIM/RNF"/>
</dbReference>
<dbReference type="PANTHER" id="PTHR25465">
    <property type="entry name" value="B-BOX DOMAIN CONTAINING"/>
    <property type="match status" value="1"/>
</dbReference>
<evidence type="ECO:0000256" key="3">
    <source>
        <dbReference type="ARBA" id="ARBA00022771"/>
    </source>
</evidence>
<dbReference type="PROSITE" id="PS50188">
    <property type="entry name" value="B302_SPRY"/>
    <property type="match status" value="1"/>
</dbReference>
<dbReference type="PANTHER" id="PTHR25465:SF41">
    <property type="entry name" value="E3 UBIQUITIN-PROTEIN LIGASE RNF135"/>
    <property type="match status" value="1"/>
</dbReference>
<evidence type="ECO:0000313" key="11">
    <source>
        <dbReference type="Proteomes" id="UP001230051"/>
    </source>
</evidence>
<dbReference type="EMBL" id="JAGXEW010000459">
    <property type="protein sequence ID" value="KAK1139257.1"/>
    <property type="molecule type" value="Genomic_DNA"/>
</dbReference>
<dbReference type="PROSITE" id="PS50089">
    <property type="entry name" value="ZF_RING_2"/>
    <property type="match status" value="1"/>
</dbReference>
<dbReference type="SUPFAM" id="SSF49899">
    <property type="entry name" value="Concanavalin A-like lectins/glucanases"/>
    <property type="match status" value="1"/>
</dbReference>
<dbReference type="SMART" id="SM00336">
    <property type="entry name" value="BBOX"/>
    <property type="match status" value="1"/>
</dbReference>
<dbReference type="InterPro" id="IPR000315">
    <property type="entry name" value="Znf_B-box"/>
</dbReference>
<dbReference type="Proteomes" id="UP001230051">
    <property type="component" value="Unassembled WGS sequence"/>
</dbReference>
<dbReference type="SUPFAM" id="SSF57845">
    <property type="entry name" value="B-box zinc-binding domain"/>
    <property type="match status" value="1"/>
</dbReference>